<sequence length="557" mass="63699">MNNVARMFERSRPILIIDDCIIYRTATRGMLLKLGFRAEQILLAKDAVTALDIVKHKPVQLVLCDYNLGDKKNGHQLLDEMVNCQMLSADCVIIIITGDSSASVVRGFSELRSDGYLVKPLNYVTFKERLPKFSRKKRLLANMLITFAKGDFTDTIAKAEEGIINATQLSYGAQFLKAKALIQLNKCDEAKNILINIQGKPVRAEVQIEFARLEFKQTQYKSCLATLSPFENDPIHCTEVLLLSAQCYLAQQELSLALEKMTESVKISPKNIENYIFSSHIAMAMFDVKSAYAILDMALSQSRYSYRETLLLHQMVAQLNLNVIQFTHDDGKSALFARFVERYKHWRSYYSRKDYKPFELLLKARAHGIKGNISKCKALLNEYLQWQNDEHISSVYELIELAKVHAILHEIDKYQATISRVNACLAQGEPYKQQTLTLYLNHWQSKLEQIRSDVSRAKKRCFSYLKIREFEKAVKLIIPALELDSSDIGTAKLAIICLSKAWPMGWSKNSVTKVVIRCHEVLKNTPEVLTDDYRVASKLLTKQLQVKEVSYKLDQVI</sequence>
<evidence type="ECO:0000256" key="2">
    <source>
        <dbReference type="PROSITE-ProRule" id="PRU00339"/>
    </source>
</evidence>
<dbReference type="InterPro" id="IPR052048">
    <property type="entry name" value="ST_Response_Regulator"/>
</dbReference>
<dbReference type="PROSITE" id="PS50110">
    <property type="entry name" value="RESPONSE_REGULATORY"/>
    <property type="match status" value="1"/>
</dbReference>
<keyword evidence="2" id="KW-0802">TPR repeat</keyword>
<evidence type="ECO:0000256" key="1">
    <source>
        <dbReference type="PROSITE-ProRule" id="PRU00169"/>
    </source>
</evidence>
<dbReference type="InterPro" id="IPR001789">
    <property type="entry name" value="Sig_transdc_resp-reg_receiver"/>
</dbReference>
<feature type="domain" description="Response regulatory" evidence="3">
    <location>
        <begin position="13"/>
        <end position="134"/>
    </location>
</feature>
<dbReference type="Proteomes" id="UP000197068">
    <property type="component" value="Unassembled WGS sequence"/>
</dbReference>
<dbReference type="InterPro" id="IPR011006">
    <property type="entry name" value="CheY-like_superfamily"/>
</dbReference>
<dbReference type="InterPro" id="IPR019734">
    <property type="entry name" value="TPR_rpt"/>
</dbReference>
<dbReference type="PANTHER" id="PTHR43228:SF1">
    <property type="entry name" value="TWO-COMPONENT RESPONSE REGULATOR ARR22"/>
    <property type="match status" value="1"/>
</dbReference>
<dbReference type="InterPro" id="IPR011990">
    <property type="entry name" value="TPR-like_helical_dom_sf"/>
</dbReference>
<dbReference type="RefSeq" id="WP_057181368.1">
    <property type="nucleotide sequence ID" value="NZ_BDQM01000042.1"/>
</dbReference>
<dbReference type="SUPFAM" id="SSF52172">
    <property type="entry name" value="CheY-like"/>
    <property type="match status" value="1"/>
</dbReference>
<dbReference type="PANTHER" id="PTHR43228">
    <property type="entry name" value="TWO-COMPONENT RESPONSE REGULATOR"/>
    <property type="match status" value="1"/>
</dbReference>
<comment type="caution">
    <text evidence="4">The sequence shown here is derived from an EMBL/GenBank/DDBJ whole genome shotgun (WGS) entry which is preliminary data.</text>
</comment>
<feature type="repeat" description="TPR" evidence="2">
    <location>
        <begin position="238"/>
        <end position="271"/>
    </location>
</feature>
<proteinExistence type="predicted"/>
<evidence type="ECO:0000259" key="3">
    <source>
        <dbReference type="PROSITE" id="PS50110"/>
    </source>
</evidence>
<keyword evidence="5" id="KW-1185">Reference proteome</keyword>
<dbReference type="PROSITE" id="PS50005">
    <property type="entry name" value="TPR"/>
    <property type="match status" value="1"/>
</dbReference>
<dbReference type="Gene3D" id="1.25.40.10">
    <property type="entry name" value="Tetratricopeptide repeat domain"/>
    <property type="match status" value="1"/>
</dbReference>
<evidence type="ECO:0000313" key="5">
    <source>
        <dbReference type="Proteomes" id="UP000197068"/>
    </source>
</evidence>
<feature type="modified residue" description="4-aspartylphosphate" evidence="1">
    <location>
        <position position="65"/>
    </location>
</feature>
<evidence type="ECO:0000313" key="4">
    <source>
        <dbReference type="EMBL" id="GAW97702.1"/>
    </source>
</evidence>
<organism evidence="4 5">
    <name type="scientific">Colwellia marinimaniae</name>
    <dbReference type="NCBI Taxonomy" id="1513592"/>
    <lineage>
        <taxon>Bacteria</taxon>
        <taxon>Pseudomonadati</taxon>
        <taxon>Pseudomonadota</taxon>
        <taxon>Gammaproteobacteria</taxon>
        <taxon>Alteromonadales</taxon>
        <taxon>Colwelliaceae</taxon>
        <taxon>Colwellia</taxon>
    </lineage>
</organism>
<gene>
    <name evidence="4" type="ORF">MTCD1_03342</name>
</gene>
<reference evidence="4 5" key="1">
    <citation type="submission" date="2017-06" db="EMBL/GenBank/DDBJ databases">
        <title>Whole Genome Sequences of Colwellia marinimaniae MTCD1.</title>
        <authorList>
            <person name="Kusumoto H."/>
            <person name="Inoue M."/>
            <person name="Tanikawa K."/>
            <person name="Maeji H."/>
            <person name="Cameron J.H."/>
            <person name="Bartlett D.H."/>
        </authorList>
    </citation>
    <scope>NUCLEOTIDE SEQUENCE [LARGE SCALE GENOMIC DNA]</scope>
    <source>
        <strain evidence="4 5">MTCD1</strain>
    </source>
</reference>
<dbReference type="SMART" id="SM00448">
    <property type="entry name" value="REC"/>
    <property type="match status" value="1"/>
</dbReference>
<dbReference type="Pfam" id="PF00072">
    <property type="entry name" value="Response_reg"/>
    <property type="match status" value="1"/>
</dbReference>
<protein>
    <submittedName>
        <fullName evidence="4">Response regulator</fullName>
    </submittedName>
</protein>
<name>A0ABQ0MZK1_9GAMM</name>
<dbReference type="Gene3D" id="3.40.50.2300">
    <property type="match status" value="1"/>
</dbReference>
<dbReference type="EMBL" id="BDQM01000042">
    <property type="protein sequence ID" value="GAW97702.1"/>
    <property type="molecule type" value="Genomic_DNA"/>
</dbReference>
<accession>A0ABQ0MZK1</accession>
<dbReference type="SUPFAM" id="SSF48452">
    <property type="entry name" value="TPR-like"/>
    <property type="match status" value="1"/>
</dbReference>
<keyword evidence="1" id="KW-0597">Phosphoprotein</keyword>